<organism evidence="2 3">
    <name type="scientific">Tenacibaculum piscium</name>
    <dbReference type="NCBI Taxonomy" id="1458515"/>
    <lineage>
        <taxon>Bacteria</taxon>
        <taxon>Pseudomonadati</taxon>
        <taxon>Bacteroidota</taxon>
        <taxon>Flavobacteriia</taxon>
        <taxon>Flavobacteriales</taxon>
        <taxon>Flavobacteriaceae</taxon>
        <taxon>Tenacibaculum</taxon>
    </lineage>
</organism>
<keyword evidence="1" id="KW-0732">Signal</keyword>
<dbReference type="RefSeq" id="WP_101918257.1">
    <property type="nucleotide sequence ID" value="NZ_JAFMUR010000007.1"/>
</dbReference>
<reference evidence="3" key="1">
    <citation type="submission" date="2017-11" db="EMBL/GenBank/DDBJ databases">
        <authorList>
            <person name="Duchaud E."/>
        </authorList>
    </citation>
    <scope>NUCLEOTIDE SEQUENCE [LARGE SCALE GENOMIC DNA]</scope>
    <source>
        <strain evidence="3">Tenacibaculum sp. TNO020</strain>
    </source>
</reference>
<sequence length="221" mass="24212">MKKVFLSIALGVLFFANVNNANAQESSKEDSENTTKTDKKWQARFRWVSVLPNESATISTIGGDVDITQSFIPELDFTYFFTENIAAELILGTTQHDVKATGTSLGNVNLGDVWLLPPTLTVQYHFTGLNKFRPYVGAGVNYTIFYDANPGAVVDVDYDNAFGYAAQLGFDYDLNDTWFLNVDAKYIGLSTDVTVNAGIATVTADVDINPILVGFGVGMRF</sequence>
<evidence type="ECO:0000313" key="3">
    <source>
        <dbReference type="Proteomes" id="UP000234211"/>
    </source>
</evidence>
<dbReference type="OrthoDB" id="9807574at2"/>
<name>A0A2H1YJP7_9FLAO</name>
<dbReference type="AlphaFoldDB" id="A0A2H1YJP7"/>
<keyword evidence="3" id="KW-1185">Reference proteome</keyword>
<gene>
    <name evidence="2" type="ORF">TNO020_50031</name>
</gene>
<dbReference type="GO" id="GO:0055085">
    <property type="term" value="P:transmembrane transport"/>
    <property type="evidence" value="ECO:0007669"/>
    <property type="project" value="TreeGrafter"/>
</dbReference>
<dbReference type="SUPFAM" id="SSF56925">
    <property type="entry name" value="OMPA-like"/>
    <property type="match status" value="1"/>
</dbReference>
<accession>A0A2H1YJP7</accession>
<feature type="chain" id="PRO_5013904001" evidence="1">
    <location>
        <begin position="24"/>
        <end position="221"/>
    </location>
</feature>
<protein>
    <submittedName>
        <fullName evidence="2">Uncharacterized outer-membrane protein y4mB</fullName>
    </submittedName>
</protein>
<dbReference type="PANTHER" id="PTHR36920">
    <property type="match status" value="1"/>
</dbReference>
<dbReference type="GO" id="GO:0019867">
    <property type="term" value="C:outer membrane"/>
    <property type="evidence" value="ECO:0007669"/>
    <property type="project" value="InterPro"/>
</dbReference>
<dbReference type="Gene3D" id="2.40.160.20">
    <property type="match status" value="1"/>
</dbReference>
<feature type="signal peptide" evidence="1">
    <location>
        <begin position="1"/>
        <end position="23"/>
    </location>
</feature>
<dbReference type="Proteomes" id="UP000234211">
    <property type="component" value="Unassembled WGS sequence"/>
</dbReference>
<dbReference type="Pfam" id="PF03922">
    <property type="entry name" value="OmpW"/>
    <property type="match status" value="1"/>
</dbReference>
<dbReference type="GeneID" id="86944099"/>
<dbReference type="EMBL" id="OENF01000040">
    <property type="protein sequence ID" value="SOS75630.1"/>
    <property type="molecule type" value="Genomic_DNA"/>
</dbReference>
<evidence type="ECO:0000256" key="1">
    <source>
        <dbReference type="SAM" id="SignalP"/>
    </source>
</evidence>
<evidence type="ECO:0000313" key="2">
    <source>
        <dbReference type="EMBL" id="SOS75630.1"/>
    </source>
</evidence>
<dbReference type="PANTHER" id="PTHR36920:SF1">
    <property type="entry name" value="OUTER MEMBRANE PROTEIN W"/>
    <property type="match status" value="1"/>
</dbReference>
<dbReference type="InterPro" id="IPR005618">
    <property type="entry name" value="OMPW"/>
</dbReference>
<dbReference type="InterPro" id="IPR011250">
    <property type="entry name" value="OMP/PagP_B-barrel"/>
</dbReference>
<proteinExistence type="predicted"/>